<dbReference type="SUPFAM" id="SSF52172">
    <property type="entry name" value="CheY-like"/>
    <property type="match status" value="1"/>
</dbReference>
<accession>A0ABT7UMQ8</accession>
<feature type="domain" description="HTH LytTR-type" evidence="3">
    <location>
        <begin position="136"/>
        <end position="236"/>
    </location>
</feature>
<dbReference type="Pfam" id="PF00072">
    <property type="entry name" value="Response_reg"/>
    <property type="match status" value="1"/>
</dbReference>
<evidence type="ECO:0000259" key="3">
    <source>
        <dbReference type="PROSITE" id="PS50930"/>
    </source>
</evidence>
<dbReference type="GO" id="GO:0003677">
    <property type="term" value="F:DNA binding"/>
    <property type="evidence" value="ECO:0007669"/>
    <property type="project" value="UniProtKB-KW"/>
</dbReference>
<dbReference type="EMBL" id="JAUDCK010000062">
    <property type="protein sequence ID" value="MDM8196845.1"/>
    <property type="molecule type" value="Genomic_DNA"/>
</dbReference>
<gene>
    <name evidence="4" type="ORF">QUV98_11005</name>
</gene>
<dbReference type="PANTHER" id="PTHR37299">
    <property type="entry name" value="TRANSCRIPTIONAL REGULATOR-RELATED"/>
    <property type="match status" value="1"/>
</dbReference>
<dbReference type="SMART" id="SM00850">
    <property type="entry name" value="LytTR"/>
    <property type="match status" value="1"/>
</dbReference>
<comment type="caution">
    <text evidence="4">The sequence shown here is derived from an EMBL/GenBank/DDBJ whole genome shotgun (WGS) entry which is preliminary data.</text>
</comment>
<dbReference type="InterPro" id="IPR011006">
    <property type="entry name" value="CheY-like_superfamily"/>
</dbReference>
<dbReference type="InterPro" id="IPR001789">
    <property type="entry name" value="Sig_transdc_resp-reg_receiver"/>
</dbReference>
<keyword evidence="1" id="KW-0597">Phosphoprotein</keyword>
<evidence type="ECO:0000259" key="2">
    <source>
        <dbReference type="PROSITE" id="PS50110"/>
    </source>
</evidence>
<proteinExistence type="predicted"/>
<organism evidence="4 5">
    <name type="scientific">Massilimicrobiota timonensis</name>
    <dbReference type="NCBI Taxonomy" id="1776392"/>
    <lineage>
        <taxon>Bacteria</taxon>
        <taxon>Bacillati</taxon>
        <taxon>Bacillota</taxon>
        <taxon>Erysipelotrichia</taxon>
        <taxon>Erysipelotrichales</taxon>
        <taxon>Erysipelotrichaceae</taxon>
        <taxon>Massilimicrobiota</taxon>
    </lineage>
</organism>
<dbReference type="Gene3D" id="2.40.50.1020">
    <property type="entry name" value="LytTr DNA-binding domain"/>
    <property type="match status" value="1"/>
</dbReference>
<dbReference type="SMART" id="SM00448">
    <property type="entry name" value="REC"/>
    <property type="match status" value="1"/>
</dbReference>
<feature type="domain" description="Response regulatory" evidence="2">
    <location>
        <begin position="7"/>
        <end position="126"/>
    </location>
</feature>
<dbReference type="Gene3D" id="3.40.50.2300">
    <property type="match status" value="1"/>
</dbReference>
<dbReference type="InterPro" id="IPR046947">
    <property type="entry name" value="LytR-like"/>
</dbReference>
<keyword evidence="5" id="KW-1185">Reference proteome</keyword>
<sequence>MGRNKLRIAVIDDETFYIQYVYSKIENFKQSFHDIDIEVDTFTQGKEFLDSFEEHPYDLIYLDIELNDINGVHLAHMIHEKKASTMIIFMTSHMSYIHQSYVVNAFQYLTKPLKDPLFTYELKRAIKHYQYMQKAFVFPTSQGRIIFNLSEIIYLETAYKNYKIHTTRGVYYGSLKAVNSIRKALLDYTFVKIQRSFIVNMEHIVKVDNILLYMSDESMLMVSKKRYKEFKRRFYQFLADKK</sequence>
<keyword evidence="4" id="KW-0238">DNA-binding</keyword>
<dbReference type="Pfam" id="PF04397">
    <property type="entry name" value="LytTR"/>
    <property type="match status" value="1"/>
</dbReference>
<evidence type="ECO:0000313" key="4">
    <source>
        <dbReference type="EMBL" id="MDM8196845.1"/>
    </source>
</evidence>
<name>A0ABT7UMQ8_9FIRM</name>
<reference evidence="5" key="1">
    <citation type="submission" date="2023-06" db="EMBL/GenBank/DDBJ databases">
        <title>Identification and characterization of horizontal gene transfer across gut microbiota members of farm animals based on homology search.</title>
        <authorList>
            <person name="Zeman M."/>
            <person name="Kubasova T."/>
            <person name="Jahodarova E."/>
            <person name="Nykrynova M."/>
            <person name="Rychlik I."/>
        </authorList>
    </citation>
    <scope>NUCLEOTIDE SEQUENCE [LARGE SCALE GENOMIC DNA]</scope>
    <source>
        <strain evidence="5">ET341</strain>
    </source>
</reference>
<evidence type="ECO:0000256" key="1">
    <source>
        <dbReference type="PROSITE-ProRule" id="PRU00169"/>
    </source>
</evidence>
<dbReference type="InterPro" id="IPR007492">
    <property type="entry name" value="LytTR_DNA-bd_dom"/>
</dbReference>
<dbReference type="Proteomes" id="UP001529275">
    <property type="component" value="Unassembled WGS sequence"/>
</dbReference>
<dbReference type="PROSITE" id="PS50110">
    <property type="entry name" value="RESPONSE_REGULATORY"/>
    <property type="match status" value="1"/>
</dbReference>
<reference evidence="4 5" key="2">
    <citation type="submission" date="2023-06" db="EMBL/GenBank/DDBJ databases">
        <authorList>
            <person name="Zeman M."/>
            <person name="Kubasova T."/>
            <person name="Jahodarova E."/>
            <person name="Nykrynova M."/>
            <person name="Rychlik I."/>
        </authorList>
    </citation>
    <scope>NUCLEOTIDE SEQUENCE [LARGE SCALE GENOMIC DNA]</scope>
    <source>
        <strain evidence="4 5">ET341</strain>
    </source>
</reference>
<protein>
    <submittedName>
        <fullName evidence="4">LytTR family DNA-binding domain-containing protein</fullName>
    </submittedName>
</protein>
<dbReference type="PANTHER" id="PTHR37299:SF1">
    <property type="entry name" value="STAGE 0 SPORULATION PROTEIN A HOMOLOG"/>
    <property type="match status" value="1"/>
</dbReference>
<feature type="modified residue" description="4-aspartylphosphate" evidence="1">
    <location>
        <position position="63"/>
    </location>
</feature>
<evidence type="ECO:0000313" key="5">
    <source>
        <dbReference type="Proteomes" id="UP001529275"/>
    </source>
</evidence>
<dbReference type="CDD" id="cd00156">
    <property type="entry name" value="REC"/>
    <property type="match status" value="1"/>
</dbReference>
<dbReference type="PROSITE" id="PS50930">
    <property type="entry name" value="HTH_LYTTR"/>
    <property type="match status" value="1"/>
</dbReference>